<accession>A0A6A4I0I3</accession>
<reference evidence="1" key="1">
    <citation type="journal article" date="2019" name="Environ. Microbiol.">
        <title>Fungal ecological strategies reflected in gene transcription - a case study of two litter decomposers.</title>
        <authorList>
            <person name="Barbi F."/>
            <person name="Kohler A."/>
            <person name="Barry K."/>
            <person name="Baskaran P."/>
            <person name="Daum C."/>
            <person name="Fauchery L."/>
            <person name="Ihrmark K."/>
            <person name="Kuo A."/>
            <person name="LaButti K."/>
            <person name="Lipzen A."/>
            <person name="Morin E."/>
            <person name="Grigoriev I.V."/>
            <person name="Henrissat B."/>
            <person name="Lindahl B."/>
            <person name="Martin F."/>
        </authorList>
    </citation>
    <scope>NUCLEOTIDE SEQUENCE</scope>
    <source>
        <strain evidence="1">JB14</strain>
    </source>
</reference>
<dbReference type="OrthoDB" id="2819093at2759"/>
<gene>
    <name evidence="1" type="ORF">BT96DRAFT_937119</name>
</gene>
<name>A0A6A4I0I3_9AGAR</name>
<dbReference type="EMBL" id="ML769434">
    <property type="protein sequence ID" value="KAE9402454.1"/>
    <property type="molecule type" value="Genomic_DNA"/>
</dbReference>
<proteinExistence type="predicted"/>
<organism evidence="1 2">
    <name type="scientific">Gymnopus androsaceus JB14</name>
    <dbReference type="NCBI Taxonomy" id="1447944"/>
    <lineage>
        <taxon>Eukaryota</taxon>
        <taxon>Fungi</taxon>
        <taxon>Dikarya</taxon>
        <taxon>Basidiomycota</taxon>
        <taxon>Agaricomycotina</taxon>
        <taxon>Agaricomycetes</taxon>
        <taxon>Agaricomycetidae</taxon>
        <taxon>Agaricales</taxon>
        <taxon>Marasmiineae</taxon>
        <taxon>Omphalotaceae</taxon>
        <taxon>Gymnopus</taxon>
    </lineage>
</organism>
<sequence length="296" mass="33332">MANDPPTFLQLARELRDQIYENALLTTVATPPESILPCLVDASGPRTDSVRWRLTPNRGSCFGLMHSCRQIYTEMIESIKRDNGLSFELDLVVLKTPSSPDEDSWYRAPEEIWPEWVVLPIFSYYNPKVQSNASSPAITDSTCRSLRVSFRIQSQLRLWWWATGGPAPLTQTLFSMLAKFLLHGPLGLHMKSSQSSDSTWNIDTLSVDIVGVGKTYTNPYDSQIYTVPIEVVEDTEEGLGVYFMEKVCSSGALSGRVRVVRLLVDGEVKRECVIDQETSLSADTKSTWAYYGWIIE</sequence>
<dbReference type="AlphaFoldDB" id="A0A6A4I0I3"/>
<protein>
    <submittedName>
        <fullName evidence="1">Uncharacterized protein</fullName>
    </submittedName>
</protein>
<evidence type="ECO:0000313" key="1">
    <source>
        <dbReference type="EMBL" id="KAE9402454.1"/>
    </source>
</evidence>
<dbReference type="Proteomes" id="UP000799118">
    <property type="component" value="Unassembled WGS sequence"/>
</dbReference>
<evidence type="ECO:0000313" key="2">
    <source>
        <dbReference type="Proteomes" id="UP000799118"/>
    </source>
</evidence>
<keyword evidence="2" id="KW-1185">Reference proteome</keyword>